<dbReference type="EMBL" id="CP034900">
    <property type="protein sequence ID" value="QCI15771.1"/>
    <property type="molecule type" value="Genomic_DNA"/>
</dbReference>
<evidence type="ECO:0000313" key="2">
    <source>
        <dbReference type="EMBL" id="QCI15771.1"/>
    </source>
</evidence>
<reference evidence="2 3" key="1">
    <citation type="submission" date="2018-12" db="EMBL/GenBank/DDBJ databases">
        <authorList>
            <person name="Chong R.A."/>
        </authorList>
    </citation>
    <scope>NUCLEOTIDE SEQUENCE [LARGE SCALE GENOMIC DNA]</scope>
    <source>
        <strain evidence="2 3">Aar</strain>
    </source>
</reference>
<dbReference type="InterPro" id="IPR052563">
    <property type="entry name" value="FliK"/>
</dbReference>
<sequence length="388" mass="46291">MLDIIYSISLDKQDLSNKNDNLIYSTDLSQSIFNQLNKFLIRQEREFDNVLTDKKKDDQSSIIANNFVISNLLNIVNQKESISLKSQDNCISSDAKKDNTSEKKIDKHYNGNYVKDFNIPKKTEKNLEEYRISENESLCNKLHENKYTLLQINPLKNFNQTHNLYLKKLNNEFFQKNKNFFYEDRKNIKFLKNEKNFYYLENIKNQKNTFLSSKNKNPIEIFINQKFLSKEFDKKEKEDIKSFKLPLFLSNEKKIIKLNKLISQKILFSIANKNNKAEIHLKPEFLGTIHININIKNNNQAMLNFISYSNEVRTFLDNHMSFLRDALKKKGIKLKKFNIYSSFKNKNLINHKKFLYNNIFDTYKLRSNSNKYKNNLEEIKYKSIDIYV</sequence>
<dbReference type="InterPro" id="IPR021136">
    <property type="entry name" value="Flagellar_hook_control-like_C"/>
</dbReference>
<dbReference type="InterPro" id="IPR038610">
    <property type="entry name" value="FliK-like_C_sf"/>
</dbReference>
<dbReference type="PANTHER" id="PTHR37533">
    <property type="entry name" value="FLAGELLAR HOOK-LENGTH CONTROL PROTEIN"/>
    <property type="match status" value="1"/>
</dbReference>
<name>A0A4D6XP82_9GAMM</name>
<dbReference type="OrthoDB" id="6554452at2"/>
<reference evidence="2 3" key="2">
    <citation type="submission" date="2019-05" db="EMBL/GenBank/DDBJ databases">
        <title>Genome evolution of the obligate endosymbiont Buchnera aphidicola.</title>
        <authorList>
            <person name="Moran N.A."/>
        </authorList>
    </citation>
    <scope>NUCLEOTIDE SEQUENCE [LARGE SCALE GENOMIC DNA]</scope>
    <source>
        <strain evidence="2 3">Aar</strain>
    </source>
</reference>
<dbReference type="PANTHER" id="PTHR37533:SF2">
    <property type="entry name" value="FLAGELLAR HOOK-LENGTH CONTROL PROTEIN"/>
    <property type="match status" value="1"/>
</dbReference>
<dbReference type="Gene3D" id="3.30.750.140">
    <property type="match status" value="1"/>
</dbReference>
<dbReference type="AlphaFoldDB" id="A0A4D6XP82"/>
<dbReference type="Pfam" id="PF02120">
    <property type="entry name" value="Flg_hook"/>
    <property type="match status" value="1"/>
</dbReference>
<proteinExistence type="predicted"/>
<evidence type="ECO:0000259" key="1">
    <source>
        <dbReference type="Pfam" id="PF02120"/>
    </source>
</evidence>
<accession>A0A4D6XP82</accession>
<organism evidence="2 3">
    <name type="scientific">Buchnera aphidicola</name>
    <name type="common">Artemisaphis artemisicola</name>
    <dbReference type="NCBI Taxonomy" id="1241836"/>
    <lineage>
        <taxon>Bacteria</taxon>
        <taxon>Pseudomonadati</taxon>
        <taxon>Pseudomonadota</taxon>
        <taxon>Gammaproteobacteria</taxon>
        <taxon>Enterobacterales</taxon>
        <taxon>Erwiniaceae</taxon>
        <taxon>Buchnera</taxon>
    </lineage>
</organism>
<gene>
    <name evidence="2" type="ORF">D9V59_00370</name>
</gene>
<protein>
    <recommendedName>
        <fullName evidence="1">Flagellar hook-length control protein-like C-terminal domain-containing protein</fullName>
    </recommendedName>
</protein>
<dbReference type="Proteomes" id="UP000298654">
    <property type="component" value="Chromosome"/>
</dbReference>
<dbReference type="RefSeq" id="WP_158363998.1">
    <property type="nucleotide sequence ID" value="NZ_CP034900.1"/>
</dbReference>
<feature type="domain" description="Flagellar hook-length control protein-like C-terminal" evidence="1">
    <location>
        <begin position="268"/>
        <end position="340"/>
    </location>
</feature>
<evidence type="ECO:0000313" key="3">
    <source>
        <dbReference type="Proteomes" id="UP000298654"/>
    </source>
</evidence>